<feature type="chain" id="PRO_5018089682" description="LPXTG cell wall anchor domain-containing protein" evidence="3">
    <location>
        <begin position="28"/>
        <end position="200"/>
    </location>
</feature>
<feature type="transmembrane region" description="Helical" evidence="2">
    <location>
        <begin position="169"/>
        <end position="187"/>
    </location>
</feature>
<dbReference type="EMBL" id="RJSG01000002">
    <property type="protein sequence ID" value="RNL79522.1"/>
    <property type="molecule type" value="Genomic_DNA"/>
</dbReference>
<gene>
    <name evidence="4" type="ORF">EFL95_11105</name>
</gene>
<proteinExistence type="predicted"/>
<accession>A0A3N0DV71</accession>
<reference evidence="4 5" key="1">
    <citation type="submission" date="2018-11" db="EMBL/GenBank/DDBJ databases">
        <authorList>
            <person name="Li F."/>
        </authorList>
    </citation>
    <scope>NUCLEOTIDE SEQUENCE [LARGE SCALE GENOMIC DNA]</scope>
    <source>
        <strain evidence="4 5">KIS18-7</strain>
    </source>
</reference>
<dbReference type="Proteomes" id="UP000277094">
    <property type="component" value="Unassembled WGS sequence"/>
</dbReference>
<organism evidence="4 5">
    <name type="scientific">Nocardioides marmorisolisilvae</name>
    <dbReference type="NCBI Taxonomy" id="1542737"/>
    <lineage>
        <taxon>Bacteria</taxon>
        <taxon>Bacillati</taxon>
        <taxon>Actinomycetota</taxon>
        <taxon>Actinomycetes</taxon>
        <taxon>Propionibacteriales</taxon>
        <taxon>Nocardioidaceae</taxon>
        <taxon>Nocardioides</taxon>
    </lineage>
</organism>
<feature type="compositionally biased region" description="Pro residues" evidence="1">
    <location>
        <begin position="45"/>
        <end position="57"/>
    </location>
</feature>
<evidence type="ECO:0008006" key="6">
    <source>
        <dbReference type="Google" id="ProtNLM"/>
    </source>
</evidence>
<name>A0A3N0DV71_9ACTN</name>
<evidence type="ECO:0000313" key="5">
    <source>
        <dbReference type="Proteomes" id="UP000277094"/>
    </source>
</evidence>
<sequence>MNRSIKSLILAAGVAVAGMSITAPAHADGIPSGPGNLGTVQPGPVVDPKPQPKPVPSGPKDVVNPPKCTHGCGGNQGPEGPKDIAPAPDQEVTNGGPLVALDPEDDPAHNAPLDQGCFTGCDLPDEAAPTAKPTVVPALDSSKPSAADQLDRGEVLAPSANEDGGINPLLFVLGGAGAGALILAAVARRRRQQTATGAAI</sequence>
<evidence type="ECO:0000313" key="4">
    <source>
        <dbReference type="EMBL" id="RNL79522.1"/>
    </source>
</evidence>
<dbReference type="RefSeq" id="WP_123234024.1">
    <property type="nucleotide sequence ID" value="NZ_RJSG01000002.1"/>
</dbReference>
<feature type="signal peptide" evidence="3">
    <location>
        <begin position="1"/>
        <end position="27"/>
    </location>
</feature>
<keyword evidence="2" id="KW-0812">Transmembrane</keyword>
<keyword evidence="2" id="KW-1133">Transmembrane helix</keyword>
<evidence type="ECO:0000256" key="2">
    <source>
        <dbReference type="SAM" id="Phobius"/>
    </source>
</evidence>
<protein>
    <recommendedName>
        <fullName evidence="6">LPXTG cell wall anchor domain-containing protein</fullName>
    </recommendedName>
</protein>
<comment type="caution">
    <text evidence="4">The sequence shown here is derived from an EMBL/GenBank/DDBJ whole genome shotgun (WGS) entry which is preliminary data.</text>
</comment>
<evidence type="ECO:0000256" key="3">
    <source>
        <dbReference type="SAM" id="SignalP"/>
    </source>
</evidence>
<dbReference type="AlphaFoldDB" id="A0A3N0DV71"/>
<keyword evidence="5" id="KW-1185">Reference proteome</keyword>
<keyword evidence="2" id="KW-0472">Membrane</keyword>
<evidence type="ECO:0000256" key="1">
    <source>
        <dbReference type="SAM" id="MobiDB-lite"/>
    </source>
</evidence>
<keyword evidence="3" id="KW-0732">Signal</keyword>
<feature type="region of interest" description="Disordered" evidence="1">
    <location>
        <begin position="24"/>
        <end position="108"/>
    </location>
</feature>